<dbReference type="PROSITE" id="PS51781">
    <property type="entry name" value="SH3B"/>
    <property type="match status" value="1"/>
</dbReference>
<organism evidence="3 4">
    <name type="scientific">Jhaorihella thermophila</name>
    <dbReference type="NCBI Taxonomy" id="488547"/>
    <lineage>
        <taxon>Bacteria</taxon>
        <taxon>Pseudomonadati</taxon>
        <taxon>Pseudomonadota</taxon>
        <taxon>Alphaproteobacteria</taxon>
        <taxon>Rhodobacterales</taxon>
        <taxon>Paracoccaceae</taxon>
        <taxon>Jhaorihella</taxon>
    </lineage>
</organism>
<feature type="region of interest" description="Disordered" evidence="1">
    <location>
        <begin position="23"/>
        <end position="93"/>
    </location>
</feature>
<reference evidence="3 4" key="1">
    <citation type="submission" date="2016-10" db="EMBL/GenBank/DDBJ databases">
        <authorList>
            <person name="de Groot N.N."/>
        </authorList>
    </citation>
    <scope>NUCLEOTIDE SEQUENCE [LARGE SCALE GENOMIC DNA]</scope>
    <source>
        <strain evidence="3 4">DSM 23413</strain>
    </source>
</reference>
<evidence type="ECO:0000313" key="3">
    <source>
        <dbReference type="EMBL" id="SEF83187.1"/>
    </source>
</evidence>
<dbReference type="SMART" id="SM00287">
    <property type="entry name" value="SH3b"/>
    <property type="match status" value="1"/>
</dbReference>
<proteinExistence type="predicted"/>
<dbReference type="Pfam" id="PF08239">
    <property type="entry name" value="SH3_3"/>
    <property type="match status" value="1"/>
</dbReference>
<dbReference type="Proteomes" id="UP000236742">
    <property type="component" value="Unassembled WGS sequence"/>
</dbReference>
<keyword evidence="4" id="KW-1185">Reference proteome</keyword>
<protein>
    <submittedName>
        <fullName evidence="3">SH3 domain-containing protein</fullName>
    </submittedName>
</protein>
<evidence type="ECO:0000259" key="2">
    <source>
        <dbReference type="PROSITE" id="PS51781"/>
    </source>
</evidence>
<sequence length="216" mass="22632">MRFAIVSFVFLFWAFYELSGGADFEPRGRRPTPQADLAADRAAPVVEKVAARPAIAPRKPHPRTADVPSAQESPVSEPAADPPQTAPHKPPRLAASVGAGLSLFPPVAGNASLAASGGPIPSLATIAARPASQTETSTTTVTPDTTPTEPDIREIIGTRVNMRDGPGTIYPATARLMLGQKVEVLEDSGTGWLRLKTVQSGLRGWVAASLVSKPAR</sequence>
<dbReference type="AlphaFoldDB" id="A0A1H5V9R1"/>
<feature type="domain" description="SH3b" evidence="2">
    <location>
        <begin position="150"/>
        <end position="215"/>
    </location>
</feature>
<dbReference type="EMBL" id="FNVD01000005">
    <property type="protein sequence ID" value="SEF83187.1"/>
    <property type="molecule type" value="Genomic_DNA"/>
</dbReference>
<dbReference type="InterPro" id="IPR003646">
    <property type="entry name" value="SH3-like_bac-type"/>
</dbReference>
<name>A0A1H5V9R1_9RHOB</name>
<dbReference type="OrthoDB" id="7433551at2"/>
<evidence type="ECO:0000256" key="1">
    <source>
        <dbReference type="SAM" id="MobiDB-lite"/>
    </source>
</evidence>
<feature type="compositionally biased region" description="Low complexity" evidence="1">
    <location>
        <begin position="134"/>
        <end position="149"/>
    </location>
</feature>
<feature type="region of interest" description="Disordered" evidence="1">
    <location>
        <begin position="127"/>
        <end position="150"/>
    </location>
</feature>
<accession>A0A1H5V9R1</accession>
<evidence type="ECO:0000313" key="4">
    <source>
        <dbReference type="Proteomes" id="UP000236742"/>
    </source>
</evidence>
<dbReference type="RefSeq" id="WP_104007647.1">
    <property type="nucleotide sequence ID" value="NZ_FNVD01000005.1"/>
</dbReference>
<dbReference type="Gene3D" id="2.30.30.40">
    <property type="entry name" value="SH3 Domains"/>
    <property type="match status" value="1"/>
</dbReference>
<gene>
    <name evidence="3" type="ORF">SAMN05421751_105201</name>
</gene>